<keyword evidence="2" id="KW-0159">Chromosome partition</keyword>
<dbReference type="InterPro" id="IPR041468">
    <property type="entry name" value="HTH_ParB/Spo0J"/>
</dbReference>
<dbReference type="Pfam" id="PF17762">
    <property type="entry name" value="HTH_ParB"/>
    <property type="match status" value="1"/>
</dbReference>
<reference evidence="5" key="1">
    <citation type="journal article" date="2020" name="mSystems">
        <title>Genome- and Community-Level Interaction Insights into Carbon Utilization and Element Cycling Functions of Hydrothermarchaeota in Hydrothermal Sediment.</title>
        <authorList>
            <person name="Zhou Z."/>
            <person name="Liu Y."/>
            <person name="Xu W."/>
            <person name="Pan J."/>
            <person name="Luo Z.H."/>
            <person name="Li M."/>
        </authorList>
    </citation>
    <scope>NUCLEOTIDE SEQUENCE [LARGE SCALE GENOMIC DNA]</scope>
    <source>
        <strain evidence="5">SpSt-747</strain>
    </source>
</reference>
<dbReference type="NCBIfam" id="TIGR00180">
    <property type="entry name" value="parB_part"/>
    <property type="match status" value="1"/>
</dbReference>
<dbReference type="InterPro" id="IPR003115">
    <property type="entry name" value="ParB_N"/>
</dbReference>
<dbReference type="InterPro" id="IPR036086">
    <property type="entry name" value="ParB/Sulfiredoxin_sf"/>
</dbReference>
<dbReference type="SUPFAM" id="SSF110849">
    <property type="entry name" value="ParB/Sulfiredoxin"/>
    <property type="match status" value="1"/>
</dbReference>
<gene>
    <name evidence="5" type="ORF">ENV30_06775</name>
</gene>
<dbReference type="FunFam" id="1.10.10.2830:FF:000001">
    <property type="entry name" value="Chromosome partitioning protein ParB"/>
    <property type="match status" value="1"/>
</dbReference>
<evidence type="ECO:0000256" key="3">
    <source>
        <dbReference type="ARBA" id="ARBA00023125"/>
    </source>
</evidence>
<comment type="similarity">
    <text evidence="1">Belongs to the ParB family.</text>
</comment>
<evidence type="ECO:0000259" key="4">
    <source>
        <dbReference type="PROSITE" id="PS50943"/>
    </source>
</evidence>
<evidence type="ECO:0000256" key="1">
    <source>
        <dbReference type="ARBA" id="ARBA00006295"/>
    </source>
</evidence>
<dbReference type="CDD" id="cd00093">
    <property type="entry name" value="HTH_XRE"/>
    <property type="match status" value="1"/>
</dbReference>
<dbReference type="GO" id="GO:0007059">
    <property type="term" value="P:chromosome segregation"/>
    <property type="evidence" value="ECO:0007669"/>
    <property type="project" value="UniProtKB-KW"/>
</dbReference>
<dbReference type="CDD" id="cd16393">
    <property type="entry name" value="SPO0J_N"/>
    <property type="match status" value="1"/>
</dbReference>
<dbReference type="InterPro" id="IPR004437">
    <property type="entry name" value="ParB/RepB/Spo0J"/>
</dbReference>
<keyword evidence="3" id="KW-0238">DNA-binding</keyword>
<organism evidence="5">
    <name type="scientific">Candidatus Caldatribacterium californiense</name>
    <dbReference type="NCBI Taxonomy" id="1454726"/>
    <lineage>
        <taxon>Bacteria</taxon>
        <taxon>Pseudomonadati</taxon>
        <taxon>Atribacterota</taxon>
        <taxon>Atribacteria</taxon>
        <taxon>Atribacterales</taxon>
        <taxon>Candidatus Caldatribacteriaceae</taxon>
        <taxon>Candidatus Caldatribacterium</taxon>
    </lineage>
</organism>
<comment type="caution">
    <text evidence="5">The sequence shown here is derived from an EMBL/GenBank/DDBJ whole genome shotgun (WGS) entry which is preliminary data.</text>
</comment>
<name>A0A7V3YH05_9BACT</name>
<dbReference type="EMBL" id="DTFV01000099">
    <property type="protein sequence ID" value="HGI30992.1"/>
    <property type="molecule type" value="Genomic_DNA"/>
</dbReference>
<accession>A0A7V3YH05</accession>
<dbReference type="AlphaFoldDB" id="A0A7V3YH05"/>
<dbReference type="SMART" id="SM00470">
    <property type="entry name" value="ParB"/>
    <property type="match status" value="1"/>
</dbReference>
<evidence type="ECO:0000256" key="2">
    <source>
        <dbReference type="ARBA" id="ARBA00022829"/>
    </source>
</evidence>
<dbReference type="FunFam" id="3.90.1530.30:FF:000001">
    <property type="entry name" value="Chromosome partitioning protein ParB"/>
    <property type="match status" value="1"/>
</dbReference>
<feature type="domain" description="HTH cro/C1-type" evidence="4">
    <location>
        <begin position="129"/>
        <end position="159"/>
    </location>
</feature>
<evidence type="ECO:0000313" key="5">
    <source>
        <dbReference type="EMBL" id="HGI30992.1"/>
    </source>
</evidence>
<dbReference type="Gene3D" id="1.10.10.2830">
    <property type="match status" value="1"/>
</dbReference>
<dbReference type="Gene3D" id="3.90.1530.30">
    <property type="match status" value="1"/>
</dbReference>
<dbReference type="PANTHER" id="PTHR33375">
    <property type="entry name" value="CHROMOSOME-PARTITIONING PROTEIN PARB-RELATED"/>
    <property type="match status" value="1"/>
</dbReference>
<dbReference type="PROSITE" id="PS50943">
    <property type="entry name" value="HTH_CROC1"/>
    <property type="match status" value="1"/>
</dbReference>
<dbReference type="InterPro" id="IPR001387">
    <property type="entry name" value="Cro/C1-type_HTH"/>
</dbReference>
<dbReference type="PANTHER" id="PTHR33375:SF1">
    <property type="entry name" value="CHROMOSOME-PARTITIONING PROTEIN PARB-RELATED"/>
    <property type="match status" value="1"/>
</dbReference>
<dbReference type="GO" id="GO:0003677">
    <property type="term" value="F:DNA binding"/>
    <property type="evidence" value="ECO:0007669"/>
    <property type="project" value="UniProtKB-KW"/>
</dbReference>
<proteinExistence type="inferred from homology"/>
<sequence length="274" mass="31376">MTKRGLGKGLEALIPGAGLFGNRTIQEVDIEKLHKSDLQPRTHMDEERLEELAESIRQHGILQPILVRKSPEGFEIIAGERRWRAAKRAGLKTVPVIVEEVDEEKKLELALVENLQREDLNPIELARGIKRLMERFGLTQEEVAERLGKKRPTVANILRLLELPEDIQKLVEEGTLSPGHARALLGLPEKEQRALLEEILGRSLSVRDTEQLTRQRKARETRPADLPQSEERHIENLLTHYLGTRVRVGKGKITIEYRDFDDLKRLYTLIARAE</sequence>
<dbReference type="Pfam" id="PF02195">
    <property type="entry name" value="ParB_N"/>
    <property type="match status" value="1"/>
</dbReference>
<protein>
    <submittedName>
        <fullName evidence="5">ParB/RepB/Spo0J family partition protein</fullName>
    </submittedName>
</protein>
<dbReference type="InterPro" id="IPR050336">
    <property type="entry name" value="Chromosome_partition/occlusion"/>
</dbReference>
<dbReference type="GO" id="GO:0005694">
    <property type="term" value="C:chromosome"/>
    <property type="evidence" value="ECO:0007669"/>
    <property type="project" value="TreeGrafter"/>
</dbReference>